<evidence type="ECO:0000313" key="2">
    <source>
        <dbReference type="Proteomes" id="UP000324222"/>
    </source>
</evidence>
<dbReference type="InterPro" id="IPR009003">
    <property type="entry name" value="Peptidase_S1_PA"/>
</dbReference>
<gene>
    <name evidence="1" type="ORF">E2C01_038994</name>
</gene>
<dbReference type="EMBL" id="VSRR010006664">
    <property type="protein sequence ID" value="MPC45299.1"/>
    <property type="molecule type" value="Genomic_DNA"/>
</dbReference>
<dbReference type="InterPro" id="IPR043504">
    <property type="entry name" value="Peptidase_S1_PA_chymotrypsin"/>
</dbReference>
<name>A0A5B7FJF7_PORTR</name>
<protein>
    <submittedName>
        <fullName evidence="1">Uncharacterized protein</fullName>
    </submittedName>
</protein>
<dbReference type="SUPFAM" id="SSF50494">
    <property type="entry name" value="Trypsin-like serine proteases"/>
    <property type="match status" value="1"/>
</dbReference>
<accession>A0A5B7FJF7</accession>
<evidence type="ECO:0000313" key="1">
    <source>
        <dbReference type="EMBL" id="MPC45299.1"/>
    </source>
</evidence>
<dbReference type="PANTHER" id="PTHR46704">
    <property type="entry name" value="CXC DOMAIN-CONTAINING PROTEIN-RELATED"/>
    <property type="match status" value="1"/>
</dbReference>
<dbReference type="PANTHER" id="PTHR46704:SF9">
    <property type="entry name" value="BHLH DOMAIN-CONTAINING PROTEIN"/>
    <property type="match status" value="1"/>
</dbReference>
<dbReference type="OrthoDB" id="10059102at2759"/>
<dbReference type="AlphaFoldDB" id="A0A5B7FJF7"/>
<keyword evidence="2" id="KW-1185">Reference proteome</keyword>
<comment type="caution">
    <text evidence="1">The sequence shown here is derived from an EMBL/GenBank/DDBJ whole genome shotgun (WGS) entry which is preliminary data.</text>
</comment>
<proteinExistence type="predicted"/>
<sequence length="252" mass="28439">MIMRVERFHRITFENDIALLRLETPLLYTESVSQISLPQPRQNFTGGVSPNSVWILDAMAILQSISLREIPKTFGELTTLYLKKMGKIARESSANTVHLVTHQYPTVNIKNAERDRRAKVQSSSQLRAAQIFSEGQNVLAQWKKYLSCGKNKELLMEFFIKSWVQDGRGHSFTLFIGHSDTCQKICFAGTSSSPAIAEVEELKCSHEEADTRPLLHAKFARETANSLVIQSPDTDVLILYIAKFMGLDCCLV</sequence>
<organism evidence="1 2">
    <name type="scientific">Portunus trituberculatus</name>
    <name type="common">Swimming crab</name>
    <name type="synonym">Neptunus trituberculatus</name>
    <dbReference type="NCBI Taxonomy" id="210409"/>
    <lineage>
        <taxon>Eukaryota</taxon>
        <taxon>Metazoa</taxon>
        <taxon>Ecdysozoa</taxon>
        <taxon>Arthropoda</taxon>
        <taxon>Crustacea</taxon>
        <taxon>Multicrustacea</taxon>
        <taxon>Malacostraca</taxon>
        <taxon>Eumalacostraca</taxon>
        <taxon>Eucarida</taxon>
        <taxon>Decapoda</taxon>
        <taxon>Pleocyemata</taxon>
        <taxon>Brachyura</taxon>
        <taxon>Eubrachyura</taxon>
        <taxon>Portunoidea</taxon>
        <taxon>Portunidae</taxon>
        <taxon>Portuninae</taxon>
        <taxon>Portunus</taxon>
    </lineage>
</organism>
<reference evidence="1 2" key="1">
    <citation type="submission" date="2019-05" db="EMBL/GenBank/DDBJ databases">
        <title>Another draft genome of Portunus trituberculatus and its Hox gene families provides insights of decapod evolution.</title>
        <authorList>
            <person name="Jeong J.-H."/>
            <person name="Song I."/>
            <person name="Kim S."/>
            <person name="Choi T."/>
            <person name="Kim D."/>
            <person name="Ryu S."/>
            <person name="Kim W."/>
        </authorList>
    </citation>
    <scope>NUCLEOTIDE SEQUENCE [LARGE SCALE GENOMIC DNA]</scope>
    <source>
        <tissue evidence="1">Muscle</tissue>
    </source>
</reference>
<dbReference type="Proteomes" id="UP000324222">
    <property type="component" value="Unassembled WGS sequence"/>
</dbReference>
<dbReference type="Gene3D" id="2.40.10.10">
    <property type="entry name" value="Trypsin-like serine proteases"/>
    <property type="match status" value="1"/>
</dbReference>